<feature type="domain" description="Aminopeptidase N-like N-terminal" evidence="16">
    <location>
        <begin position="133"/>
        <end position="195"/>
    </location>
</feature>
<dbReference type="InterPro" id="IPR027268">
    <property type="entry name" value="Peptidase_M4/M1_CTD_sf"/>
</dbReference>
<evidence type="ECO:0000256" key="8">
    <source>
        <dbReference type="ARBA" id="ARBA00022670"/>
    </source>
</evidence>
<evidence type="ECO:0000256" key="10">
    <source>
        <dbReference type="ARBA" id="ARBA00022801"/>
    </source>
</evidence>
<evidence type="ECO:0000256" key="7">
    <source>
        <dbReference type="ARBA" id="ARBA00022490"/>
    </source>
</evidence>
<dbReference type="PRINTS" id="PR00756">
    <property type="entry name" value="ALADIPTASE"/>
</dbReference>
<accession>A0ABS6YYA5</accession>
<dbReference type="PANTHER" id="PTHR45726">
    <property type="entry name" value="LEUKOTRIENE A-4 HYDROLASE"/>
    <property type="match status" value="1"/>
</dbReference>
<comment type="catalytic activity">
    <reaction evidence="1">
        <text>Release of an N-terminal amino acid, Xaa-|-Yaa- from a peptide, amide or arylamide. Xaa is preferably Ala, but may be most amino acids including Pro (slow action). When a terminal hydrophobic residue is followed by a prolyl residue, the two may be released as an intact Xaa-Pro dipeptide.</text>
        <dbReference type="EC" id="3.4.11.2"/>
    </reaction>
</comment>
<dbReference type="SUPFAM" id="SSF63737">
    <property type="entry name" value="Leukotriene A4 hydrolase N-terminal domain"/>
    <property type="match status" value="1"/>
</dbReference>
<dbReference type="InterPro" id="IPR001930">
    <property type="entry name" value="Peptidase_M1"/>
</dbReference>
<evidence type="ECO:0000313" key="18">
    <source>
        <dbReference type="Proteomes" id="UP000812013"/>
    </source>
</evidence>
<dbReference type="EMBL" id="WTFF01000003">
    <property type="protein sequence ID" value="MBW5480465.1"/>
    <property type="molecule type" value="Genomic_DNA"/>
</dbReference>
<keyword evidence="7" id="KW-0963">Cytoplasm</keyword>
<evidence type="ECO:0000256" key="4">
    <source>
        <dbReference type="ARBA" id="ARBA00010136"/>
    </source>
</evidence>
<dbReference type="InterPro" id="IPR014782">
    <property type="entry name" value="Peptidase_M1_dom"/>
</dbReference>
<evidence type="ECO:0000256" key="2">
    <source>
        <dbReference type="ARBA" id="ARBA00001947"/>
    </source>
</evidence>
<dbReference type="Pfam" id="PF17900">
    <property type="entry name" value="Peptidase_M1_N"/>
    <property type="match status" value="1"/>
</dbReference>
<name>A0ABS6YYA5_9ACTN</name>
<comment type="similarity">
    <text evidence="4">Belongs to the peptidase M1 family.</text>
</comment>
<dbReference type="Pfam" id="PF01433">
    <property type="entry name" value="Peptidase_M1"/>
    <property type="match status" value="1"/>
</dbReference>
<keyword evidence="10" id="KW-0378">Hydrolase</keyword>
<proteinExistence type="inferred from homology"/>
<dbReference type="Gene3D" id="2.60.40.1730">
    <property type="entry name" value="tricorn interacting facor f3 domain"/>
    <property type="match status" value="1"/>
</dbReference>
<feature type="domain" description="Peptidase M1 membrane alanine aminopeptidase" evidence="15">
    <location>
        <begin position="239"/>
        <end position="429"/>
    </location>
</feature>
<evidence type="ECO:0000256" key="14">
    <source>
        <dbReference type="ARBA" id="ARBA00031533"/>
    </source>
</evidence>
<keyword evidence="9" id="KW-0479">Metal-binding</keyword>
<evidence type="ECO:0000256" key="11">
    <source>
        <dbReference type="ARBA" id="ARBA00022833"/>
    </source>
</evidence>
<keyword evidence="12" id="KW-0482">Metalloprotease</keyword>
<dbReference type="InterPro" id="IPR042097">
    <property type="entry name" value="Aminopeptidase_N-like_N_sf"/>
</dbReference>
<evidence type="ECO:0000256" key="13">
    <source>
        <dbReference type="ARBA" id="ARBA00029811"/>
    </source>
</evidence>
<evidence type="ECO:0000313" key="17">
    <source>
        <dbReference type="EMBL" id="MBW5480465.1"/>
    </source>
</evidence>
<organism evidence="17 18">
    <name type="scientific">Streptomyces bambusae</name>
    <dbReference type="NCBI Taxonomy" id="1550616"/>
    <lineage>
        <taxon>Bacteria</taxon>
        <taxon>Bacillati</taxon>
        <taxon>Actinomycetota</taxon>
        <taxon>Actinomycetes</taxon>
        <taxon>Kitasatosporales</taxon>
        <taxon>Streptomycetaceae</taxon>
        <taxon>Streptomyces</taxon>
    </lineage>
</organism>
<dbReference type="Proteomes" id="UP000812013">
    <property type="component" value="Unassembled WGS sequence"/>
</dbReference>
<comment type="caution">
    <text evidence="17">The sequence shown here is derived from an EMBL/GenBank/DDBJ whole genome shotgun (WGS) entry which is preliminary data.</text>
</comment>
<gene>
    <name evidence="17" type="ORF">GPJ59_00760</name>
</gene>
<evidence type="ECO:0000256" key="6">
    <source>
        <dbReference type="ARBA" id="ARBA00015611"/>
    </source>
</evidence>
<comment type="cofactor">
    <cofactor evidence="2">
        <name>Zn(2+)</name>
        <dbReference type="ChEBI" id="CHEBI:29105"/>
    </cofactor>
</comment>
<keyword evidence="18" id="KW-1185">Reference proteome</keyword>
<dbReference type="EC" id="3.4.11.2" evidence="5"/>
<evidence type="ECO:0000256" key="12">
    <source>
        <dbReference type="ARBA" id="ARBA00023049"/>
    </source>
</evidence>
<evidence type="ECO:0000256" key="9">
    <source>
        <dbReference type="ARBA" id="ARBA00022723"/>
    </source>
</evidence>
<evidence type="ECO:0000259" key="15">
    <source>
        <dbReference type="Pfam" id="PF01433"/>
    </source>
</evidence>
<dbReference type="Gene3D" id="1.10.390.10">
    <property type="entry name" value="Neutral Protease Domain 2"/>
    <property type="match status" value="1"/>
</dbReference>
<sequence length="440" mass="48590">MGGQSTTASDPYFPANGDPRYRVNRYELTLTYRPGPNRLAGTARIGAIAGRAPLPEFHLNLAEFKVGRVLVDGRAPQYTHRGGKLRVRPAKPLPAGAAFTVEVHWSGNPRPVRSPWGGIGWEELTDGALVASQPVGAPSWYPCNDRPADKASYQISVNTPSPYTVVAGGRLLTRTTRASTTTWVYEQPAPTSSYLVGLSIGMHQTVLLGDPGLGGVRQSAHVPAYLLPRFSRDFARQPAMMQLFEELFGPYPFGEYAVVVVDEELDVPVEAQGLAMFGTNHVDGIRGSERLIAHELAHQWFGNSTTIADWRHIWLNEGFAKYAEWLWSERSGGRSVHDLAAAAHRLLAAQPQDLRLADPGRKLMFDDRLYERGGLTVHAVRRALGDHAFFRMLRDWATTQRHAVVTTAGFTHHASRYAEGPLDELFRAWLHEPALPPLPA</sequence>
<evidence type="ECO:0000259" key="16">
    <source>
        <dbReference type="Pfam" id="PF17900"/>
    </source>
</evidence>
<evidence type="ECO:0000256" key="1">
    <source>
        <dbReference type="ARBA" id="ARBA00000098"/>
    </source>
</evidence>
<reference evidence="17 18" key="1">
    <citation type="submission" date="2019-12" db="EMBL/GenBank/DDBJ databases">
        <title>Genome sequence of Streptomyces bambusae.</title>
        <authorList>
            <person name="Bansal K."/>
            <person name="Choksket S."/>
            <person name="Korpole S."/>
            <person name="Patil P.B."/>
        </authorList>
    </citation>
    <scope>NUCLEOTIDE SEQUENCE [LARGE SCALE GENOMIC DNA]</scope>
    <source>
        <strain evidence="17 18">SK60</strain>
    </source>
</reference>
<dbReference type="SUPFAM" id="SSF55486">
    <property type="entry name" value="Metalloproteases ('zincins'), catalytic domain"/>
    <property type="match status" value="1"/>
</dbReference>
<keyword evidence="11" id="KW-0862">Zinc</keyword>
<evidence type="ECO:0000256" key="5">
    <source>
        <dbReference type="ARBA" id="ARBA00012564"/>
    </source>
</evidence>
<dbReference type="InterPro" id="IPR045357">
    <property type="entry name" value="Aminopeptidase_N-like_N"/>
</dbReference>
<dbReference type="InterPro" id="IPR034015">
    <property type="entry name" value="M1_LTA4H"/>
</dbReference>
<dbReference type="CDD" id="cd09603">
    <property type="entry name" value="M1_APN_like"/>
    <property type="match status" value="1"/>
</dbReference>
<protein>
    <recommendedName>
        <fullName evidence="6">Aminopeptidase N</fullName>
        <ecNumber evidence="5">3.4.11.2</ecNumber>
    </recommendedName>
    <alternativeName>
        <fullName evidence="13">Alanine aminopeptidase</fullName>
    </alternativeName>
    <alternativeName>
        <fullName evidence="14">Lysyl aminopeptidase</fullName>
    </alternativeName>
</protein>
<evidence type="ECO:0000256" key="3">
    <source>
        <dbReference type="ARBA" id="ARBA00004496"/>
    </source>
</evidence>
<comment type="subcellular location">
    <subcellularLocation>
        <location evidence="3">Cytoplasm</location>
    </subcellularLocation>
</comment>
<dbReference type="PANTHER" id="PTHR45726:SF3">
    <property type="entry name" value="LEUKOTRIENE A-4 HYDROLASE"/>
    <property type="match status" value="1"/>
</dbReference>
<keyword evidence="8" id="KW-0645">Protease</keyword>